<name>Q14W13_9VIRU</name>
<proteinExistence type="predicted"/>
<keyword evidence="1" id="KW-0862">Zinc</keyword>
<dbReference type="GO" id="GO:0008270">
    <property type="term" value="F:zinc ion binding"/>
    <property type="evidence" value="ECO:0007669"/>
    <property type="project" value="UniProtKB-KW"/>
</dbReference>
<dbReference type="GeneID" id="5179394"/>
<feature type="domain" description="RING-type" evidence="2">
    <location>
        <begin position="357"/>
        <end position="396"/>
    </location>
</feature>
<dbReference type="Proteomes" id="UP000120576">
    <property type="component" value="Genome"/>
</dbReference>
<dbReference type="InterPro" id="IPR001841">
    <property type="entry name" value="Znf_RING"/>
</dbReference>
<dbReference type="EMBL" id="DQ665652">
    <property type="protein sequence ID" value="ABG25609.1"/>
    <property type="molecule type" value="Genomic_DNA"/>
</dbReference>
<organism evidence="3 4">
    <name type="scientific">Ranid herpesvirus 2</name>
    <dbReference type="NCBI Taxonomy" id="389214"/>
    <lineage>
        <taxon>Viruses</taxon>
        <taxon>Duplodnaviria</taxon>
        <taxon>Heunggongvirae</taxon>
        <taxon>Peploviricota</taxon>
        <taxon>Herviviricetes</taxon>
        <taxon>Herpesvirales</taxon>
        <taxon>Alloherpesviridae</taxon>
        <taxon>Batravirus</taxon>
        <taxon>Batravirus ranidallo2</taxon>
    </lineage>
</organism>
<reference evidence="3 4" key="1">
    <citation type="journal article" date="2006" name="J. Gen. Virol.">
        <title>Genome sequences of two frog herpesviruses.</title>
        <authorList>
            <person name="Davison A.J."/>
            <person name="Cunningham C."/>
            <person name="Sauerbier W."/>
            <person name="McKinnell R.G."/>
        </authorList>
    </citation>
    <scope>NUCLEOTIDE SEQUENCE [LARGE SCALE GENOMIC DNA]</scope>
    <source>
        <strain evidence="3">ATCC VR-568</strain>
    </source>
</reference>
<evidence type="ECO:0000313" key="4">
    <source>
        <dbReference type="Proteomes" id="UP000120576"/>
    </source>
</evidence>
<sequence>MEHAPLAETSGAEIYQAGEDDKTLRVRVWQGDVYLDTYYTQKTDKSVYRHISSEAVYSTLQEIEQSYTEMGHPVTYHDADAAISRYDLFHISQLPYEERLDALAHIRYHHPKFIHHMMDRFKEKVACSRTCVHSCFQRPGNTLCVLESTYSNPPALEYPNFNEGPCNIRFVLESHAWRVPCQEHTMKHLCSAMLLGQPDTVRENAPLIEALCDIADMMWQYSVTNPLYPWLTFPLIVARLMDLCEETSQWGARYSYRIPLSLFLHCPDMGRALQVAVNHIPVHSKKEVQTTLFGYDNSLFQHGAGGGVYTRGVKEFLARKMKLAKTSKAPLWPCEAVSLHAALYGNKPCGAEDVLSCPLCLSEIDTMPYSLNILECGHLQCDSCQCRMTSGRCGTCASSFRPVKSEEVDTKCLVTEYESRHFNTCKNAFLLAR</sequence>
<keyword evidence="4" id="KW-1185">Reference proteome</keyword>
<keyword evidence="1" id="KW-0863">Zinc-finger</keyword>
<evidence type="ECO:0000313" key="3">
    <source>
        <dbReference type="EMBL" id="ABG25609.1"/>
    </source>
</evidence>
<evidence type="ECO:0000256" key="1">
    <source>
        <dbReference type="PROSITE-ProRule" id="PRU00175"/>
    </source>
</evidence>
<dbReference type="PROSITE" id="PS50089">
    <property type="entry name" value="ZF_RING_2"/>
    <property type="match status" value="1"/>
</dbReference>
<dbReference type="RefSeq" id="YP_656601.1">
    <property type="nucleotide sequence ID" value="NC_008210.1"/>
</dbReference>
<keyword evidence="1" id="KW-0479">Metal-binding</keyword>
<dbReference type="KEGG" id="vg:5179394"/>
<protein>
    <submittedName>
        <fullName evidence="3">ORF93</fullName>
    </submittedName>
</protein>
<evidence type="ECO:0000259" key="2">
    <source>
        <dbReference type="PROSITE" id="PS50089"/>
    </source>
</evidence>
<accession>Q14W13</accession>